<dbReference type="GO" id="GO:0008887">
    <property type="term" value="F:glycerate kinase activity"/>
    <property type="evidence" value="ECO:0007669"/>
    <property type="project" value="UniProtKB-EC"/>
</dbReference>
<dbReference type="InterPro" id="IPR037035">
    <property type="entry name" value="GK-like_C_sf"/>
</dbReference>
<evidence type="ECO:0000256" key="6">
    <source>
        <dbReference type="ARBA" id="ARBA00022741"/>
    </source>
</evidence>
<evidence type="ECO:0000256" key="1">
    <source>
        <dbReference type="ARBA" id="ARBA00000694"/>
    </source>
</evidence>
<evidence type="ECO:0000256" key="5">
    <source>
        <dbReference type="ARBA" id="ARBA00022679"/>
    </source>
</evidence>
<name>A0A224XBF2_9HEMI</name>
<dbReference type="Gene3D" id="3.40.1480.10">
    <property type="entry name" value="MOFRL domain"/>
    <property type="match status" value="1"/>
</dbReference>
<evidence type="ECO:0000259" key="10">
    <source>
        <dbReference type="Pfam" id="PF13660"/>
    </source>
</evidence>
<dbReference type="InterPro" id="IPR039760">
    <property type="entry name" value="MOFRL_protein"/>
</dbReference>
<dbReference type="Gene3D" id="3.40.50.10180">
    <property type="entry name" value="Glycerate kinase, MOFRL-like N-terminal domain"/>
    <property type="match status" value="1"/>
</dbReference>
<dbReference type="PANTHER" id="PTHR12227:SF0">
    <property type="entry name" value="GLYCERATE KINASE"/>
    <property type="match status" value="1"/>
</dbReference>
<sequence>MEAVQVMNQLKHIKNYVKLVYKHCVESVNPKFLIRQELKKQGNSLILRDNEYKLEKNCYIVGFGKAALDMALASEEVVGEHVRDGVISVPEGIMSQSKLTPPKIVKVYEGAKGNVPDEKALVASKSIVSVIKMLNEKDLLLVLVSGGGSALLPYPVPPITLEEKLFVTKRLANKGADIMELNAVRKRLSLVKGGGLARMAYPAKVVSLVISDVVNDPLDVIASGPTVPDKMPQSLAIDVLKKYDLVKAVPQHMLEVLQKKEAEDHQKFFSNSVVHIIGNNTTALNAGLDFTAKDGYVSKVLTCCLVGEVSQAAVGVAKLAGLMCQALGKTITCKVFASELEKLSEQLCIDKTKTEELAKVIFEPSSKSKVCLLLGGETTVKVKGKGVGGRNQELALRFAIAIDELAKSLHVIDLFNVVLLCGGTDGIDGPTDAAGAIAYNGQCQHAVAQKLNPQDFASENNSYRYYTALNNGEDLLMHGMTGTNVMDINILTIQSKV</sequence>
<keyword evidence="6" id="KW-0547">Nucleotide-binding</keyword>
<reference evidence="11" key="1">
    <citation type="journal article" date="2018" name="PLoS Negl. Trop. Dis.">
        <title>An insight into the salivary gland and fat body transcriptome of Panstrongylus lignarius (Hemiptera: Heteroptera), the main vector of Chagas disease in Peru.</title>
        <authorList>
            <person name="Nevoa J.C."/>
            <person name="Mendes M.T."/>
            <person name="da Silva M.V."/>
            <person name="Soares S.C."/>
            <person name="Oliveira C.J.F."/>
            <person name="Ribeiro J.M.C."/>
        </authorList>
    </citation>
    <scope>NUCLEOTIDE SEQUENCE</scope>
</reference>
<keyword evidence="7 11" id="KW-0418">Kinase</keyword>
<feature type="domain" description="MOFRL-associated" evidence="10">
    <location>
        <begin position="19"/>
        <end position="258"/>
    </location>
</feature>
<keyword evidence="8" id="KW-0067">ATP-binding</keyword>
<comment type="catalytic activity">
    <reaction evidence="1">
        <text>(R)-glycerate + ATP = (2R)-3-phosphoglycerate + ADP + H(+)</text>
        <dbReference type="Rhea" id="RHEA:23516"/>
        <dbReference type="ChEBI" id="CHEBI:15378"/>
        <dbReference type="ChEBI" id="CHEBI:16659"/>
        <dbReference type="ChEBI" id="CHEBI:30616"/>
        <dbReference type="ChEBI" id="CHEBI:58272"/>
        <dbReference type="ChEBI" id="CHEBI:456216"/>
        <dbReference type="EC" id="2.7.1.31"/>
    </reaction>
</comment>
<dbReference type="GO" id="GO:0005524">
    <property type="term" value="F:ATP binding"/>
    <property type="evidence" value="ECO:0007669"/>
    <property type="project" value="UniProtKB-KW"/>
</dbReference>
<dbReference type="FunFam" id="3.40.50.10180:FF:000001">
    <property type="entry name" value="Glycerate kinase"/>
    <property type="match status" value="1"/>
</dbReference>
<evidence type="ECO:0000259" key="9">
    <source>
        <dbReference type="Pfam" id="PF05161"/>
    </source>
</evidence>
<evidence type="ECO:0000313" key="11">
    <source>
        <dbReference type="EMBL" id="JAW09685.1"/>
    </source>
</evidence>
<dbReference type="EC" id="2.7.1.31" evidence="3"/>
<evidence type="ECO:0000256" key="3">
    <source>
        <dbReference type="ARBA" id="ARBA00012101"/>
    </source>
</evidence>
<evidence type="ECO:0000256" key="4">
    <source>
        <dbReference type="ARBA" id="ARBA00020720"/>
    </source>
</evidence>
<dbReference type="PANTHER" id="PTHR12227">
    <property type="entry name" value="GLYCERATE KINASE"/>
    <property type="match status" value="1"/>
</dbReference>
<evidence type="ECO:0000256" key="2">
    <source>
        <dbReference type="ARBA" id="ARBA00005393"/>
    </source>
</evidence>
<proteinExistence type="inferred from homology"/>
<dbReference type="EMBL" id="GFTR01006741">
    <property type="protein sequence ID" value="JAW09685.1"/>
    <property type="molecule type" value="Transcribed_RNA"/>
</dbReference>
<dbReference type="SUPFAM" id="SSF82544">
    <property type="entry name" value="GckA/TtuD-like"/>
    <property type="match status" value="1"/>
</dbReference>
<feature type="domain" description="MOFRL" evidence="9">
    <location>
        <begin position="370"/>
        <end position="487"/>
    </location>
</feature>
<dbReference type="AlphaFoldDB" id="A0A224XBF2"/>
<dbReference type="GO" id="GO:0005737">
    <property type="term" value="C:cytoplasm"/>
    <property type="evidence" value="ECO:0007669"/>
    <property type="project" value="TreeGrafter"/>
</dbReference>
<dbReference type="InterPro" id="IPR038614">
    <property type="entry name" value="GK_N_sf"/>
</dbReference>
<accession>A0A224XBF2</accession>
<organism evidence="11">
    <name type="scientific">Panstrongylus lignarius</name>
    <dbReference type="NCBI Taxonomy" id="156445"/>
    <lineage>
        <taxon>Eukaryota</taxon>
        <taxon>Metazoa</taxon>
        <taxon>Ecdysozoa</taxon>
        <taxon>Arthropoda</taxon>
        <taxon>Hexapoda</taxon>
        <taxon>Insecta</taxon>
        <taxon>Pterygota</taxon>
        <taxon>Neoptera</taxon>
        <taxon>Paraneoptera</taxon>
        <taxon>Hemiptera</taxon>
        <taxon>Heteroptera</taxon>
        <taxon>Panheteroptera</taxon>
        <taxon>Cimicomorpha</taxon>
        <taxon>Reduviidae</taxon>
        <taxon>Triatominae</taxon>
        <taxon>Panstrongylus</taxon>
    </lineage>
</organism>
<comment type="similarity">
    <text evidence="2">Belongs to the glycerate kinase type-2 family.</text>
</comment>
<dbReference type="InterPro" id="IPR025286">
    <property type="entry name" value="MOFRL_assoc_dom"/>
</dbReference>
<keyword evidence="5" id="KW-0808">Transferase</keyword>
<dbReference type="InterPro" id="IPR007835">
    <property type="entry name" value="MOFRL"/>
</dbReference>
<evidence type="ECO:0000256" key="8">
    <source>
        <dbReference type="ARBA" id="ARBA00022840"/>
    </source>
</evidence>
<dbReference type="Pfam" id="PF05161">
    <property type="entry name" value="MOFRL"/>
    <property type="match status" value="1"/>
</dbReference>
<dbReference type="Pfam" id="PF13660">
    <property type="entry name" value="DUF4147"/>
    <property type="match status" value="1"/>
</dbReference>
<protein>
    <recommendedName>
        <fullName evidence="4">Glycerate kinase</fullName>
        <ecNumber evidence="3">2.7.1.31</ecNumber>
    </recommendedName>
</protein>
<evidence type="ECO:0000256" key="7">
    <source>
        <dbReference type="ARBA" id="ARBA00022777"/>
    </source>
</evidence>